<dbReference type="AlphaFoldDB" id="A0A7J6KY64"/>
<sequence>MLPSTSRILSTVPRSLGPALATTVGRRMMCSSRPAFAEQATKESPPKTEEASTDKPPKRPWTATSLFLYGSGVAAASWVGYCAFQSGGNPHKTEIMIENSLKQLPLYKPPERPEAEKLSRVDQHDLGDATMKDLATWFMAEDKRAVDGVSRSMVLDFVGESLGLLEPEEAEMEKDDDKRYPRFGKGKGKQLSEVTKAFVHKGHGRLDEEKRQGGCSLSEAAEFLSSVIGIHGDDAADKVRQRLHVIVEKNYKNTGTAVSVFQNPMNITPPPQPLPEVDEEEANKAVLKLELGQYETELAEGDADKERKKWLQNEIKTVKGLLQKK</sequence>
<reference evidence="2 3" key="1">
    <citation type="submission" date="2020-04" db="EMBL/GenBank/DDBJ databases">
        <title>Perkinsus olseni comparative genomics.</title>
        <authorList>
            <person name="Bogema D.R."/>
        </authorList>
    </citation>
    <scope>NUCLEOTIDE SEQUENCE [LARGE SCALE GENOMIC DNA]</scope>
    <source>
        <strain evidence="2">ATCC PRA-179</strain>
    </source>
</reference>
<proteinExistence type="predicted"/>
<accession>A0A7J6KY64</accession>
<dbReference type="OrthoDB" id="437309at2759"/>
<feature type="compositionally biased region" description="Basic and acidic residues" evidence="1">
    <location>
        <begin position="40"/>
        <end position="57"/>
    </location>
</feature>
<comment type="caution">
    <text evidence="2">The sequence shown here is derived from an EMBL/GenBank/DDBJ whole genome shotgun (WGS) entry which is preliminary data.</text>
</comment>
<organism evidence="2 3">
    <name type="scientific">Perkinsus olseni</name>
    <name type="common">Perkinsus atlanticus</name>
    <dbReference type="NCBI Taxonomy" id="32597"/>
    <lineage>
        <taxon>Eukaryota</taxon>
        <taxon>Sar</taxon>
        <taxon>Alveolata</taxon>
        <taxon>Perkinsozoa</taxon>
        <taxon>Perkinsea</taxon>
        <taxon>Perkinsida</taxon>
        <taxon>Perkinsidae</taxon>
        <taxon>Perkinsus</taxon>
    </lineage>
</organism>
<evidence type="ECO:0000256" key="1">
    <source>
        <dbReference type="SAM" id="MobiDB-lite"/>
    </source>
</evidence>
<feature type="region of interest" description="Disordered" evidence="1">
    <location>
        <begin position="34"/>
        <end position="59"/>
    </location>
</feature>
<gene>
    <name evidence="2" type="ORF">FOZ61_010411</name>
</gene>
<dbReference type="EMBL" id="JABAHT010000842">
    <property type="protein sequence ID" value="KAF4651511.1"/>
    <property type="molecule type" value="Genomic_DNA"/>
</dbReference>
<dbReference type="Proteomes" id="UP000570595">
    <property type="component" value="Unassembled WGS sequence"/>
</dbReference>
<protein>
    <submittedName>
        <fullName evidence="2">Uncharacterized protein</fullName>
    </submittedName>
</protein>
<evidence type="ECO:0000313" key="3">
    <source>
        <dbReference type="Proteomes" id="UP000570595"/>
    </source>
</evidence>
<name>A0A7J6KY64_PEROL</name>
<evidence type="ECO:0000313" key="2">
    <source>
        <dbReference type="EMBL" id="KAF4651511.1"/>
    </source>
</evidence>